<accession>L1NHM2</accession>
<name>L1NHM2_9BACT</name>
<feature type="signal peptide" evidence="4">
    <location>
        <begin position="1"/>
        <end position="21"/>
    </location>
</feature>
<sequence>MNRYFSFIIALAAVFSTTAKAVKQQRPLVSYVNPFVGTDGYGNVYPGAQLPFGGIQISPDTDEHFYDAASGYKWNRQSIQGFSLTHLSGTGIPDMGDFLFMPGTGTIKLDAGTDEAPDSGYRSRFKHEEEQASPGYYAVKLLDYGVKAEMTAGLRSGIFRFTYPKSTESFILIDFQHTLWQRCAWSNIRVENDSTITGYRLIQGWGPERHIYFTAVFSKPFRQFMIYQNKKPVVYNGNRFRSNREAWGQGLIFTAYFDTEKGEAVTVKTAISGISTAGAKLNLQELKGTTFDGLRQLATDKWKKELSKYRIEGTLAQKETFYTSAYHAALCPFVYNDADGSYRGLDKNIEQENGFTNRTEFSLWDTYRAFHPLMNLVHQDIQADIANSMLAHYDKSVEQVLPFWSFGSNETWCMIGYHAASVLADMICKGVKGFDYERAFNAMVTTAMNRNYNGLADYNDKGYVPYDKEQESVSKTLEYAYDDYAIYQAAQALGKHKEGTFFLNRSLSYQNLFDQQTKYMRGRAADGTWRTSFAPVAYQGPGSVNGWGDITEGFTVQYHWTVPHDVQGLINLMGKELFRARLDSLFTLELPQDIPGAHDIHGRIGAYWHGNEPCHHVAYLYNYIGEGWKCQQRVREIINRFYGNTPNSLCGNDDCGQMSAWYIFNCMGFYPVAPSSGYYNIGSPALPAIDVTMSNGNHIRVTTDGWSSKAVYIKKMYVNGKPYSKSYLTWDDVQKGIHLHFVMSTKPNHKWAVQTEDIAPSLSTAQHLLRYQKP</sequence>
<evidence type="ECO:0000256" key="3">
    <source>
        <dbReference type="ARBA" id="ARBA00022837"/>
    </source>
</evidence>
<evidence type="ECO:0000256" key="4">
    <source>
        <dbReference type="SAM" id="SignalP"/>
    </source>
</evidence>
<dbReference type="InterPro" id="IPR012939">
    <property type="entry name" value="Glyco_hydro_92"/>
</dbReference>
<dbReference type="InterPro" id="IPR008928">
    <property type="entry name" value="6-hairpin_glycosidase_sf"/>
</dbReference>
<evidence type="ECO:0000259" key="6">
    <source>
        <dbReference type="Pfam" id="PF17678"/>
    </source>
</evidence>
<dbReference type="Gene3D" id="1.20.1610.10">
    <property type="entry name" value="alpha-1,2-mannosidases domains"/>
    <property type="match status" value="1"/>
</dbReference>
<dbReference type="PATRIC" id="fig|1127699.3.peg.628"/>
<keyword evidence="3" id="KW-0106">Calcium</keyword>
<evidence type="ECO:0000313" key="8">
    <source>
        <dbReference type="Proteomes" id="UP000010433"/>
    </source>
</evidence>
<keyword evidence="4" id="KW-0732">Signal</keyword>
<feature type="chain" id="PRO_5003954451" evidence="4">
    <location>
        <begin position="22"/>
        <end position="774"/>
    </location>
</feature>
<dbReference type="PANTHER" id="PTHR12143">
    <property type="entry name" value="PEPTIDE N-GLYCANASE PNGASE -RELATED"/>
    <property type="match status" value="1"/>
</dbReference>
<keyword evidence="8" id="KW-1185">Reference proteome</keyword>
<gene>
    <name evidence="7" type="ORF">HMPREF9151_00680</name>
</gene>
<dbReference type="Gene3D" id="2.70.98.10">
    <property type="match status" value="1"/>
</dbReference>
<reference evidence="7 8" key="1">
    <citation type="submission" date="2012-05" db="EMBL/GenBank/DDBJ databases">
        <authorList>
            <person name="Weinstock G."/>
            <person name="Sodergren E."/>
            <person name="Lobos E.A."/>
            <person name="Fulton L."/>
            <person name="Fulton R."/>
            <person name="Courtney L."/>
            <person name="Fronick C."/>
            <person name="O'Laughlin M."/>
            <person name="Godfrey J."/>
            <person name="Wilson R.M."/>
            <person name="Miner T."/>
            <person name="Farmer C."/>
            <person name="Delehaunty K."/>
            <person name="Cordes M."/>
            <person name="Minx P."/>
            <person name="Tomlinson C."/>
            <person name="Chen J."/>
            <person name="Wollam A."/>
            <person name="Pepin K.H."/>
            <person name="Bhonagiri V."/>
            <person name="Zhang X."/>
            <person name="Suruliraj S."/>
            <person name="Warren W."/>
            <person name="Mitreva M."/>
            <person name="Mardis E.R."/>
            <person name="Wilson R.K."/>
        </authorList>
    </citation>
    <scope>NUCLEOTIDE SEQUENCE [LARGE SCALE GENOMIC DNA]</scope>
    <source>
        <strain evidence="7 8">F0055</strain>
    </source>
</reference>
<evidence type="ECO:0000259" key="5">
    <source>
        <dbReference type="Pfam" id="PF07971"/>
    </source>
</evidence>
<dbReference type="GO" id="GO:0000224">
    <property type="term" value="F:peptide-N4-(N-acetyl-beta-glucosaminyl)asparagine amidase activity"/>
    <property type="evidence" value="ECO:0007669"/>
    <property type="project" value="TreeGrafter"/>
</dbReference>
<dbReference type="InterPro" id="IPR014718">
    <property type="entry name" value="GH-type_carb-bd"/>
</dbReference>
<dbReference type="Gene3D" id="3.30.2080.10">
    <property type="entry name" value="GH92 mannosidase domain"/>
    <property type="match status" value="1"/>
</dbReference>
<comment type="subunit">
    <text evidence="2">Monomer.</text>
</comment>
<protein>
    <submittedName>
        <fullName evidence="7">Putative alpha-1,2-mannosidase</fullName>
    </submittedName>
</protein>
<dbReference type="InterPro" id="IPR041371">
    <property type="entry name" value="GH92_N"/>
</dbReference>
<evidence type="ECO:0000313" key="7">
    <source>
        <dbReference type="EMBL" id="EKY02873.1"/>
    </source>
</evidence>
<dbReference type="EMBL" id="AMEP01000045">
    <property type="protein sequence ID" value="EKY02873.1"/>
    <property type="molecule type" value="Genomic_DNA"/>
</dbReference>
<dbReference type="STRING" id="1127699.HMPREF9151_00680"/>
<dbReference type="FunFam" id="1.20.1050.60:FF:000001">
    <property type="entry name" value="Putative alpha-1,2-mannosidase"/>
    <property type="match status" value="1"/>
</dbReference>
<dbReference type="GO" id="GO:0006516">
    <property type="term" value="P:glycoprotein catabolic process"/>
    <property type="evidence" value="ECO:0007669"/>
    <property type="project" value="TreeGrafter"/>
</dbReference>
<dbReference type="AlphaFoldDB" id="L1NHM2"/>
<evidence type="ECO:0000256" key="2">
    <source>
        <dbReference type="ARBA" id="ARBA00011245"/>
    </source>
</evidence>
<dbReference type="SUPFAM" id="SSF48208">
    <property type="entry name" value="Six-hairpin glycosidases"/>
    <property type="match status" value="1"/>
</dbReference>
<dbReference type="Gene3D" id="1.20.1050.60">
    <property type="entry name" value="alpha-1,2-mannosidase"/>
    <property type="match status" value="1"/>
</dbReference>
<dbReference type="GO" id="GO:0030246">
    <property type="term" value="F:carbohydrate binding"/>
    <property type="evidence" value="ECO:0007669"/>
    <property type="project" value="InterPro"/>
</dbReference>
<dbReference type="Proteomes" id="UP000010433">
    <property type="component" value="Unassembled WGS sequence"/>
</dbReference>
<dbReference type="FunFam" id="3.30.2080.10:FF:000001">
    <property type="entry name" value="Alpha-1,2-mannosidase subfamily"/>
    <property type="match status" value="1"/>
</dbReference>
<feature type="domain" description="Glycosyl hydrolase family 92" evidence="5">
    <location>
        <begin position="279"/>
        <end position="744"/>
    </location>
</feature>
<feature type="domain" description="Glycosyl hydrolase family 92 N-terminal" evidence="6">
    <location>
        <begin position="31"/>
        <end position="272"/>
    </location>
</feature>
<dbReference type="InterPro" id="IPR005887">
    <property type="entry name" value="GH92_a_mannosidase_put"/>
</dbReference>
<proteinExistence type="predicted"/>
<dbReference type="NCBIfam" id="TIGR01180">
    <property type="entry name" value="aman2_put"/>
    <property type="match status" value="1"/>
</dbReference>
<dbReference type="GO" id="GO:0005975">
    <property type="term" value="P:carbohydrate metabolic process"/>
    <property type="evidence" value="ECO:0007669"/>
    <property type="project" value="InterPro"/>
</dbReference>
<comment type="cofactor">
    <cofactor evidence="1">
        <name>Ca(2+)</name>
        <dbReference type="ChEBI" id="CHEBI:29108"/>
    </cofactor>
</comment>
<organism evidence="7 8">
    <name type="scientific">Hoylesella saccharolytica F0055</name>
    <dbReference type="NCBI Taxonomy" id="1127699"/>
    <lineage>
        <taxon>Bacteria</taxon>
        <taxon>Pseudomonadati</taxon>
        <taxon>Bacteroidota</taxon>
        <taxon>Bacteroidia</taxon>
        <taxon>Bacteroidales</taxon>
        <taxon>Prevotellaceae</taxon>
        <taxon>Hoylesella</taxon>
    </lineage>
</organism>
<dbReference type="Pfam" id="PF17678">
    <property type="entry name" value="Glyco_hydro_92N"/>
    <property type="match status" value="1"/>
</dbReference>
<dbReference type="OrthoDB" id="9762711at2"/>
<dbReference type="Pfam" id="PF07971">
    <property type="entry name" value="Glyco_hydro_92"/>
    <property type="match status" value="1"/>
</dbReference>
<dbReference type="InterPro" id="IPR050883">
    <property type="entry name" value="PNGase"/>
</dbReference>
<comment type="caution">
    <text evidence="7">The sequence shown here is derived from an EMBL/GenBank/DDBJ whole genome shotgun (WGS) entry which is preliminary data.</text>
</comment>
<evidence type="ECO:0000256" key="1">
    <source>
        <dbReference type="ARBA" id="ARBA00001913"/>
    </source>
</evidence>
<dbReference type="PANTHER" id="PTHR12143:SF39">
    <property type="entry name" value="SECRETED PROTEIN"/>
    <property type="match status" value="1"/>
</dbReference>
<dbReference type="GO" id="GO:0005829">
    <property type="term" value="C:cytosol"/>
    <property type="evidence" value="ECO:0007669"/>
    <property type="project" value="TreeGrafter"/>
</dbReference>
<dbReference type="HOGENOM" id="CLU_003690_2_2_10"/>
<dbReference type="RefSeq" id="WP_009161847.1">
    <property type="nucleotide sequence ID" value="NZ_KB290974.1"/>
</dbReference>